<gene>
    <name evidence="2" type="ORF">IPOD504_LOCUS11252</name>
</gene>
<dbReference type="Proteomes" id="UP000837857">
    <property type="component" value="Chromosome 27"/>
</dbReference>
<dbReference type="EMBL" id="OW152839">
    <property type="protein sequence ID" value="CAH2060959.1"/>
    <property type="molecule type" value="Genomic_DNA"/>
</dbReference>
<evidence type="ECO:0000256" key="1">
    <source>
        <dbReference type="SAM" id="MobiDB-lite"/>
    </source>
</evidence>
<organism evidence="2 3">
    <name type="scientific">Iphiclides podalirius</name>
    <name type="common">scarce swallowtail</name>
    <dbReference type="NCBI Taxonomy" id="110791"/>
    <lineage>
        <taxon>Eukaryota</taxon>
        <taxon>Metazoa</taxon>
        <taxon>Ecdysozoa</taxon>
        <taxon>Arthropoda</taxon>
        <taxon>Hexapoda</taxon>
        <taxon>Insecta</taxon>
        <taxon>Pterygota</taxon>
        <taxon>Neoptera</taxon>
        <taxon>Endopterygota</taxon>
        <taxon>Lepidoptera</taxon>
        <taxon>Glossata</taxon>
        <taxon>Ditrysia</taxon>
        <taxon>Papilionoidea</taxon>
        <taxon>Papilionidae</taxon>
        <taxon>Papilioninae</taxon>
        <taxon>Iphiclides</taxon>
    </lineage>
</organism>
<protein>
    <submittedName>
        <fullName evidence="2">Uncharacterized protein</fullName>
    </submittedName>
</protein>
<evidence type="ECO:0000313" key="2">
    <source>
        <dbReference type="EMBL" id="CAH2060959.1"/>
    </source>
</evidence>
<evidence type="ECO:0000313" key="3">
    <source>
        <dbReference type="Proteomes" id="UP000837857"/>
    </source>
</evidence>
<feature type="compositionally biased region" description="Basic and acidic residues" evidence="1">
    <location>
        <begin position="83"/>
        <end position="107"/>
    </location>
</feature>
<reference evidence="2" key="1">
    <citation type="submission" date="2022-03" db="EMBL/GenBank/DDBJ databases">
        <authorList>
            <person name="Martin H S."/>
        </authorList>
    </citation>
    <scope>NUCLEOTIDE SEQUENCE</scope>
</reference>
<proteinExistence type="predicted"/>
<feature type="non-terminal residue" evidence="2">
    <location>
        <position position="107"/>
    </location>
</feature>
<sequence>MMKACLNGSSHCTTVSNASQLIDRVGRWPHSASRDNCIIPVQPGDRTKGAGASVVVPHGAGAKINRAAFKDRPSRVSRAQQLGDERRIQEHKGISRPERGNWLADRV</sequence>
<feature type="region of interest" description="Disordered" evidence="1">
    <location>
        <begin position="69"/>
        <end position="107"/>
    </location>
</feature>
<name>A0ABN8ILF8_9NEOP</name>
<accession>A0ABN8ILF8</accession>
<keyword evidence="3" id="KW-1185">Reference proteome</keyword>